<organism evidence="10 11">
    <name type="scientific">Xylanimonas protaetiae</name>
    <dbReference type="NCBI Taxonomy" id="2509457"/>
    <lineage>
        <taxon>Bacteria</taxon>
        <taxon>Bacillati</taxon>
        <taxon>Actinomycetota</taxon>
        <taxon>Actinomycetes</taxon>
        <taxon>Micrococcales</taxon>
        <taxon>Promicromonosporaceae</taxon>
        <taxon>Xylanimonas</taxon>
    </lineage>
</organism>
<dbReference type="AlphaFoldDB" id="A0A4P6F2X3"/>
<dbReference type="UniPathway" id="UPA00079">
    <property type="reaction ID" value="UER00168"/>
</dbReference>
<feature type="transmembrane region" description="Helical" evidence="8">
    <location>
        <begin position="91"/>
        <end position="108"/>
    </location>
</feature>
<dbReference type="OrthoDB" id="9767568at2"/>
<dbReference type="GO" id="GO:0042371">
    <property type="term" value="P:vitamin K biosynthetic process"/>
    <property type="evidence" value="ECO:0007669"/>
    <property type="project" value="TreeGrafter"/>
</dbReference>
<dbReference type="GO" id="GO:0009234">
    <property type="term" value="P:menaquinone biosynthetic process"/>
    <property type="evidence" value="ECO:0007669"/>
    <property type="project" value="UniProtKB-UniRule"/>
</dbReference>
<dbReference type="EMBL" id="CP035493">
    <property type="protein sequence ID" value="QAY69922.1"/>
    <property type="molecule type" value="Genomic_DNA"/>
</dbReference>
<evidence type="ECO:0000256" key="7">
    <source>
        <dbReference type="ARBA" id="ARBA00023136"/>
    </source>
</evidence>
<comment type="pathway">
    <text evidence="8">Quinol/quinone metabolism; menaquinone biosynthesis; menaquinol from 1,4-dihydroxy-2-naphthoate: step 1/2.</text>
</comment>
<dbReference type="GO" id="GO:0005886">
    <property type="term" value="C:plasma membrane"/>
    <property type="evidence" value="ECO:0007669"/>
    <property type="project" value="UniProtKB-SubCell"/>
</dbReference>
<dbReference type="EC" id="2.5.1.74" evidence="8 9"/>
<keyword evidence="11" id="KW-1185">Reference proteome</keyword>
<comment type="similarity">
    <text evidence="8">Belongs to the MenA family. Type 1 subfamily.</text>
</comment>
<name>A0A4P6F2X3_9MICO</name>
<evidence type="ECO:0000256" key="5">
    <source>
        <dbReference type="ARBA" id="ARBA00022692"/>
    </source>
</evidence>
<evidence type="ECO:0000256" key="6">
    <source>
        <dbReference type="ARBA" id="ARBA00022989"/>
    </source>
</evidence>
<reference evidence="10 11" key="1">
    <citation type="submission" date="2019-01" db="EMBL/GenBank/DDBJ databases">
        <title>Genome sequencing of strain FW10M-9.</title>
        <authorList>
            <person name="Heo J."/>
            <person name="Kim S.-J."/>
            <person name="Kim J.-S."/>
            <person name="Hong S.-B."/>
            <person name="Kwon S.-W."/>
        </authorList>
    </citation>
    <scope>NUCLEOTIDE SEQUENCE [LARGE SCALE GENOMIC DNA]</scope>
    <source>
        <strain evidence="10 11">FW10M-9</strain>
    </source>
</reference>
<dbReference type="InterPro" id="IPR000537">
    <property type="entry name" value="UbiA_prenyltransferase"/>
</dbReference>
<protein>
    <recommendedName>
        <fullName evidence="8 9">1,4-dihydroxy-2-naphthoate octaprenyltransferase</fullName>
        <shortName evidence="8">DHNA-octaprenyltransferase</shortName>
        <ecNumber evidence="8 9">2.5.1.74</ecNumber>
    </recommendedName>
</protein>
<keyword evidence="3 8" id="KW-1003">Cell membrane</keyword>
<evidence type="ECO:0000313" key="10">
    <source>
        <dbReference type="EMBL" id="QAY69922.1"/>
    </source>
</evidence>
<feature type="transmembrane region" description="Helical" evidence="8">
    <location>
        <begin position="264"/>
        <end position="289"/>
    </location>
</feature>
<dbReference type="InterPro" id="IPR044878">
    <property type="entry name" value="UbiA_sf"/>
</dbReference>
<dbReference type="InterPro" id="IPR004657">
    <property type="entry name" value="MenA"/>
</dbReference>
<keyword evidence="5 8" id="KW-0812">Transmembrane</keyword>
<evidence type="ECO:0000256" key="1">
    <source>
        <dbReference type="ARBA" id="ARBA00004141"/>
    </source>
</evidence>
<evidence type="ECO:0000256" key="9">
    <source>
        <dbReference type="NCBIfam" id="TIGR00751"/>
    </source>
</evidence>
<dbReference type="PIRSF" id="PIRSF005355">
    <property type="entry name" value="UBIAD1"/>
    <property type="match status" value="1"/>
</dbReference>
<sequence>MATPAEWVAGARPRTLPAAASPVLVGSGAAALAGGFSAGRALLALGVALALQVGVNYANDYSDGVRGTDLDRVGPLRLTASGLARPGHVKAAAFAAFGVAAVLGLLLTWLSGQWWLLAVGAAAIVAAWYYTGGKRPYGYAGLGEVGVFVFFGLVATLGTTFTQAGRVTGPSVLGAVGVGLIACALLMVNNLRDIPTDVVAGKRTLAVRLGDARARQAYVTMLGVPLLLGALAGIWSPWALGVLLLSLPAVLLSLPVLAGARGKLLVPVLAGTGMYELAYGVLLAVGLALGA</sequence>
<keyword evidence="7 8" id="KW-0472">Membrane</keyword>
<evidence type="ECO:0000313" key="11">
    <source>
        <dbReference type="Proteomes" id="UP000292118"/>
    </source>
</evidence>
<comment type="subcellular location">
    <subcellularLocation>
        <location evidence="8">Cell membrane</location>
        <topology evidence="8">Multi-pass membrane protein</topology>
    </subcellularLocation>
    <subcellularLocation>
        <location evidence="1">Membrane</location>
        <topology evidence="1">Multi-pass membrane protein</topology>
    </subcellularLocation>
</comment>
<dbReference type="RefSeq" id="WP_129187398.1">
    <property type="nucleotide sequence ID" value="NZ_CP035493.1"/>
</dbReference>
<dbReference type="NCBIfam" id="TIGR00751">
    <property type="entry name" value="menA"/>
    <property type="match status" value="1"/>
</dbReference>
<dbReference type="HAMAP" id="MF_01937">
    <property type="entry name" value="MenA_1"/>
    <property type="match status" value="1"/>
</dbReference>
<dbReference type="Gene3D" id="1.10.357.140">
    <property type="entry name" value="UbiA prenyltransferase"/>
    <property type="match status" value="1"/>
</dbReference>
<dbReference type="NCBIfam" id="NF004751">
    <property type="entry name" value="PRK06080.1-3"/>
    <property type="match status" value="1"/>
</dbReference>
<dbReference type="PANTHER" id="PTHR13929:SF0">
    <property type="entry name" value="UBIA PRENYLTRANSFERASE DOMAIN-CONTAINING PROTEIN 1"/>
    <property type="match status" value="1"/>
</dbReference>
<dbReference type="KEGG" id="xya:ET471_07660"/>
<gene>
    <name evidence="8" type="primary">menA</name>
    <name evidence="10" type="ORF">ET471_07660</name>
</gene>
<dbReference type="GO" id="GO:0046428">
    <property type="term" value="F:1,4-dihydroxy-2-naphthoate polyprenyltransferase activity"/>
    <property type="evidence" value="ECO:0007669"/>
    <property type="project" value="UniProtKB-UniRule"/>
</dbReference>
<keyword evidence="2 8" id="KW-0474">Menaquinone biosynthesis</keyword>
<keyword evidence="4 8" id="KW-0808">Transferase</keyword>
<feature type="transmembrane region" description="Helical" evidence="8">
    <location>
        <begin position="212"/>
        <end position="232"/>
    </location>
</feature>
<dbReference type="Proteomes" id="UP000292118">
    <property type="component" value="Chromosome"/>
</dbReference>
<feature type="transmembrane region" description="Helical" evidence="8">
    <location>
        <begin position="114"/>
        <end position="130"/>
    </location>
</feature>
<proteinExistence type="inferred from homology"/>
<evidence type="ECO:0000256" key="2">
    <source>
        <dbReference type="ARBA" id="ARBA00022428"/>
    </source>
</evidence>
<evidence type="ECO:0000256" key="4">
    <source>
        <dbReference type="ARBA" id="ARBA00022679"/>
    </source>
</evidence>
<comment type="function">
    <text evidence="8">Conversion of 1,4-dihydroxy-2-naphthoate (DHNA) to demethylmenaquinone (DMK).</text>
</comment>
<evidence type="ECO:0000256" key="8">
    <source>
        <dbReference type="HAMAP-Rule" id="MF_01937"/>
    </source>
</evidence>
<dbReference type="PANTHER" id="PTHR13929">
    <property type="entry name" value="1,4-DIHYDROXY-2-NAPHTHOATE OCTAPRENYLTRANSFERASE"/>
    <property type="match status" value="1"/>
</dbReference>
<evidence type="ECO:0000256" key="3">
    <source>
        <dbReference type="ARBA" id="ARBA00022475"/>
    </source>
</evidence>
<feature type="transmembrane region" description="Helical" evidence="8">
    <location>
        <begin position="238"/>
        <end position="257"/>
    </location>
</feature>
<dbReference type="Pfam" id="PF01040">
    <property type="entry name" value="UbiA"/>
    <property type="match status" value="1"/>
</dbReference>
<feature type="transmembrane region" description="Helical" evidence="8">
    <location>
        <begin position="137"/>
        <end position="159"/>
    </location>
</feature>
<accession>A0A4P6F2X3</accession>
<keyword evidence="6 8" id="KW-1133">Transmembrane helix</keyword>
<comment type="catalytic activity">
    <reaction evidence="8">
        <text>an all-trans-polyprenyl diphosphate + 1,4-dihydroxy-2-naphthoate + H(+) = a 2-demethylmenaquinol + CO2 + diphosphate</text>
        <dbReference type="Rhea" id="RHEA:26478"/>
        <dbReference type="Rhea" id="RHEA-COMP:9563"/>
        <dbReference type="Rhea" id="RHEA-COMP:9564"/>
        <dbReference type="ChEBI" id="CHEBI:11173"/>
        <dbReference type="ChEBI" id="CHEBI:15378"/>
        <dbReference type="ChEBI" id="CHEBI:16526"/>
        <dbReference type="ChEBI" id="CHEBI:33019"/>
        <dbReference type="ChEBI" id="CHEBI:55437"/>
        <dbReference type="ChEBI" id="CHEBI:58914"/>
        <dbReference type="EC" id="2.5.1.74"/>
    </reaction>
</comment>
<feature type="transmembrane region" description="Helical" evidence="8">
    <location>
        <begin position="171"/>
        <end position="191"/>
    </location>
</feature>
<dbReference type="CDD" id="cd13962">
    <property type="entry name" value="PT_UbiA_UBIAD1"/>
    <property type="match status" value="1"/>
</dbReference>
<dbReference type="InterPro" id="IPR026046">
    <property type="entry name" value="UBIAD1"/>
</dbReference>